<keyword evidence="9 15" id="KW-0472">Membrane</keyword>
<evidence type="ECO:0000256" key="6">
    <source>
        <dbReference type="ARBA" id="ARBA00022781"/>
    </source>
</evidence>
<reference evidence="19" key="1">
    <citation type="journal article" date="2019" name="Int. J. Syst. Evol. Microbiol.">
        <title>The Global Catalogue of Microorganisms (GCM) 10K type strain sequencing project: providing services to taxonomists for standard genome sequencing and annotation.</title>
        <authorList>
            <consortium name="The Broad Institute Genomics Platform"/>
            <consortium name="The Broad Institute Genome Sequencing Center for Infectious Disease"/>
            <person name="Wu L."/>
            <person name="Ma J."/>
        </authorList>
    </citation>
    <scope>NUCLEOTIDE SEQUENCE [LARGE SCALE GENOMIC DNA]</scope>
    <source>
        <strain evidence="19">JCM 17217</strain>
    </source>
</reference>
<comment type="subunit">
    <text evidence="13">F-type ATPases have 2 components, F(1) - the catalytic core - and F(0) - the membrane proton channel. F(1) has five subunits: alpha(3), beta(3), gamma(1), delta(1), epsilon(1). F(0) has four main subunits: a(1), b(2) and c(10-14). The alpha and beta chains form an alternating ring which encloses part of the gamma chain. F(1) is attached to F(0) by a central stalk formed by the gamma and epsilon chains, while a peripheral stalk is formed by the delta and b chains.</text>
</comment>
<dbReference type="PANTHER" id="PTHR33445">
    <property type="entry name" value="ATP SYNTHASE SUBUNIT B', CHLOROPLASTIC"/>
    <property type="match status" value="1"/>
</dbReference>
<dbReference type="NCBIfam" id="TIGR01144">
    <property type="entry name" value="ATP_synt_b"/>
    <property type="match status" value="1"/>
</dbReference>
<keyword evidence="4 15" id="KW-0138">CF(0)</keyword>
<dbReference type="SUPFAM" id="SSF81573">
    <property type="entry name" value="F1F0 ATP synthase subunit B, membrane domain"/>
    <property type="match status" value="1"/>
</dbReference>
<dbReference type="EMBL" id="BAABDI010000025">
    <property type="protein sequence ID" value="GAA3984062.1"/>
    <property type="molecule type" value="Genomic_DNA"/>
</dbReference>
<comment type="similarity">
    <text evidence="1 15 16">Belongs to the ATPase B chain family.</text>
</comment>
<evidence type="ECO:0000256" key="11">
    <source>
        <dbReference type="ARBA" id="ARBA00025198"/>
    </source>
</evidence>
<comment type="subunit">
    <text evidence="15">F-type ATPases have 2 components, F(1) - the catalytic core - and F(0) - the membrane proton channel. F(1) has five subunits: alpha(3), beta(3), gamma(1), delta(1), epsilon(1). F(0) has three main subunits: a(1), b(2) and c(10-14). The alpha and beta chains form an alternating ring which encloses part of the gamma chain. F(1) is attached to F(0) by a central stalk formed by the gamma and epsilon chains, while a peripheral stalk is formed by the delta and b chains.</text>
</comment>
<keyword evidence="6 15" id="KW-0375">Hydrogen ion transport</keyword>
<protein>
    <recommendedName>
        <fullName evidence="15">ATP synthase subunit b</fullName>
    </recommendedName>
    <alternativeName>
        <fullName evidence="15">ATP synthase F(0) sector subunit b</fullName>
    </alternativeName>
    <alternativeName>
        <fullName evidence="15">ATPase subunit I</fullName>
    </alternativeName>
    <alternativeName>
        <fullName evidence="15">F-type ATPase subunit b</fullName>
        <shortName evidence="15">F-ATPase subunit b</shortName>
    </alternativeName>
</protein>
<organism evidence="18 19">
    <name type="scientific">Hymenobacter antarcticus</name>
    <dbReference type="NCBI Taxonomy" id="486270"/>
    <lineage>
        <taxon>Bacteria</taxon>
        <taxon>Pseudomonadati</taxon>
        <taxon>Bacteroidota</taxon>
        <taxon>Cytophagia</taxon>
        <taxon>Cytophagales</taxon>
        <taxon>Hymenobacteraceae</taxon>
        <taxon>Hymenobacter</taxon>
    </lineage>
</organism>
<evidence type="ECO:0000256" key="13">
    <source>
        <dbReference type="ARBA" id="ARBA00026054"/>
    </source>
</evidence>
<evidence type="ECO:0000256" key="2">
    <source>
        <dbReference type="ARBA" id="ARBA00022448"/>
    </source>
</evidence>
<accession>A0ABP7QKG7</accession>
<keyword evidence="8 15" id="KW-0406">Ion transport</keyword>
<keyword evidence="7 15" id="KW-1133">Transmembrane helix</keyword>
<evidence type="ECO:0000256" key="17">
    <source>
        <dbReference type="SAM" id="Coils"/>
    </source>
</evidence>
<evidence type="ECO:0000256" key="4">
    <source>
        <dbReference type="ARBA" id="ARBA00022547"/>
    </source>
</evidence>
<evidence type="ECO:0000256" key="7">
    <source>
        <dbReference type="ARBA" id="ARBA00022989"/>
    </source>
</evidence>
<dbReference type="CDD" id="cd06503">
    <property type="entry name" value="ATP-synt_Fo_b"/>
    <property type="match status" value="1"/>
</dbReference>
<comment type="subcellular location">
    <subcellularLocation>
        <location evidence="15">Cell membrane</location>
        <topology evidence="15">Single-pass membrane protein</topology>
    </subcellularLocation>
    <subcellularLocation>
        <location evidence="14">Endomembrane system</location>
        <topology evidence="14">Single-pass membrane protein</topology>
    </subcellularLocation>
</comment>
<evidence type="ECO:0000256" key="1">
    <source>
        <dbReference type="ARBA" id="ARBA00005513"/>
    </source>
</evidence>
<evidence type="ECO:0000256" key="12">
    <source>
        <dbReference type="ARBA" id="ARBA00025614"/>
    </source>
</evidence>
<dbReference type="Pfam" id="PF00430">
    <property type="entry name" value="ATP-synt_B"/>
    <property type="match status" value="1"/>
</dbReference>
<gene>
    <name evidence="15" type="primary">atpF</name>
    <name evidence="18" type="ORF">GCM10022407_31410</name>
</gene>
<keyword evidence="17" id="KW-0175">Coiled coil</keyword>
<keyword evidence="10 15" id="KW-0066">ATP synthesis</keyword>
<dbReference type="InterPro" id="IPR028987">
    <property type="entry name" value="ATP_synth_B-like_membr_sf"/>
</dbReference>
<evidence type="ECO:0000313" key="19">
    <source>
        <dbReference type="Proteomes" id="UP001501556"/>
    </source>
</evidence>
<evidence type="ECO:0000256" key="14">
    <source>
        <dbReference type="ARBA" id="ARBA00037847"/>
    </source>
</evidence>
<evidence type="ECO:0000256" key="15">
    <source>
        <dbReference type="HAMAP-Rule" id="MF_01398"/>
    </source>
</evidence>
<dbReference type="InterPro" id="IPR002146">
    <property type="entry name" value="ATP_synth_b/b'su_bac/chlpt"/>
</dbReference>
<name>A0ABP7QKG7_9BACT</name>
<evidence type="ECO:0000256" key="16">
    <source>
        <dbReference type="RuleBase" id="RU003848"/>
    </source>
</evidence>
<feature type="transmembrane region" description="Helical" evidence="15">
    <location>
        <begin position="12"/>
        <end position="32"/>
    </location>
</feature>
<dbReference type="InterPro" id="IPR050059">
    <property type="entry name" value="ATP_synthase_B_chain"/>
</dbReference>
<evidence type="ECO:0000256" key="5">
    <source>
        <dbReference type="ARBA" id="ARBA00022692"/>
    </source>
</evidence>
<evidence type="ECO:0000256" key="10">
    <source>
        <dbReference type="ARBA" id="ARBA00023310"/>
    </source>
</evidence>
<proteinExistence type="inferred from homology"/>
<comment type="function">
    <text evidence="12">Component of the F(0) channel, it forms part of the peripheral stalk, linking F(1) to F(0). The b'-subunit is a diverged and duplicated form of b found in plants and photosynthetic bacteria.</text>
</comment>
<keyword evidence="3 15" id="KW-1003">Cell membrane</keyword>
<keyword evidence="5 15" id="KW-0812">Transmembrane</keyword>
<sequence>MLPAFLSPELGLIFWQLVIFLLVLFLLGKFAWKPILLALKEREDNIEGALRMADQAKIEMQQLKAGNEKLLTDARLERDRMMQEATVMANQHRDAEKARATEEANRIIQQAREAIQQEKNIALAEVKNTAAKLSVDIAERILRRELTDPTAQTQLVDSYLKDVKLN</sequence>
<evidence type="ECO:0000313" key="18">
    <source>
        <dbReference type="EMBL" id="GAA3984062.1"/>
    </source>
</evidence>
<comment type="function">
    <text evidence="11 15">F(1)F(0) ATP synthase produces ATP from ADP in the presence of a proton or sodium gradient. F-type ATPases consist of two structural domains, F(1) containing the extramembraneous catalytic core and F(0) containing the membrane proton channel, linked together by a central stalk and a peripheral stalk. During catalysis, ATP synthesis in the catalytic domain of F(1) is coupled via a rotary mechanism of the central stalk subunits to proton translocation.</text>
</comment>
<dbReference type="HAMAP" id="MF_01398">
    <property type="entry name" value="ATP_synth_b_bprime"/>
    <property type="match status" value="1"/>
</dbReference>
<evidence type="ECO:0000256" key="9">
    <source>
        <dbReference type="ARBA" id="ARBA00023136"/>
    </source>
</evidence>
<dbReference type="PANTHER" id="PTHR33445:SF1">
    <property type="entry name" value="ATP SYNTHASE SUBUNIT B"/>
    <property type="match status" value="1"/>
</dbReference>
<keyword evidence="19" id="KW-1185">Reference proteome</keyword>
<keyword evidence="2 15" id="KW-0813">Transport</keyword>
<dbReference type="Proteomes" id="UP001501556">
    <property type="component" value="Unassembled WGS sequence"/>
</dbReference>
<comment type="caution">
    <text evidence="18">The sequence shown here is derived from an EMBL/GenBank/DDBJ whole genome shotgun (WGS) entry which is preliminary data.</text>
</comment>
<dbReference type="RefSeq" id="WP_345125836.1">
    <property type="nucleotide sequence ID" value="NZ_BAABDI010000025.1"/>
</dbReference>
<evidence type="ECO:0000256" key="8">
    <source>
        <dbReference type="ARBA" id="ARBA00023065"/>
    </source>
</evidence>
<feature type="coiled-coil region" evidence="17">
    <location>
        <begin position="39"/>
        <end position="73"/>
    </location>
</feature>
<evidence type="ECO:0000256" key="3">
    <source>
        <dbReference type="ARBA" id="ARBA00022475"/>
    </source>
</evidence>
<dbReference type="InterPro" id="IPR005864">
    <property type="entry name" value="ATP_synth_F0_bsu_bac"/>
</dbReference>